<name>A0A6P8AQK1_PYRGI</name>
<dbReference type="AlphaFoldDB" id="A0A6P8AQK1"/>
<evidence type="ECO:0008006" key="3">
    <source>
        <dbReference type="Google" id="ProtNLM"/>
    </source>
</evidence>
<evidence type="ECO:0000313" key="1">
    <source>
        <dbReference type="Proteomes" id="UP000515153"/>
    </source>
</evidence>
<dbReference type="KEGG" id="pgri:PgNI_11979"/>
<evidence type="ECO:0000313" key="2">
    <source>
        <dbReference type="RefSeq" id="XP_030977178.1"/>
    </source>
</evidence>
<dbReference type="Proteomes" id="UP000515153">
    <property type="component" value="Unplaced"/>
</dbReference>
<sequence length="701" mass="79622">MDFVQRKNCRRYLDIARAVAANPYKHTVRDVLLSLQESTFEGFDDLTPDQNIQDVDINDSDQDEEYLSPHAIKQQYLGFPQGPVHVLDLLNSQEWKDHMTSIGQPGFAWANNNQGRGRPRVTPKLHQLYAIEKLCKMAGGFFQGGFLAHPPGMGKTMSVLCAAFEHFRRLGAAGESRSFILYVTADRCLAPVYKEVLHNVKSRFSAVVVTSLEKPWSELKQYNLVIVSHELLIESWAKVNETIKLLESARFKGVEATIEGLSEEQLKRPKSSLLSILHNTAVGKNACFIVDKWPYGKQESEFTKAAQAIDTHSTFLVSDRLVSEENDWRDVYNQISILPVQPFADKAHFEAMFDTKDSSRRLGQDAGYMLLACLLDGIVIPYWLWGPSVPLPRLKRQRVNIGYDLELGNHVREMFLDACGKEAIGLASSLDTHSAALCDGRIVYDYIRKYITPVCTAYGGYDDGPSVANPETTSEAFITELIERLRKFRNNDTWIDIIRAAPDDEIMSFRVKAVLSTIKRIWTRSPGETIVVVAELYWLIYLIDEAIRRRARHDRVFDVAVGRYDGYHFMIPLQKDSEETETTAVVQNPQIVLTDHLAAQHGRWFGRFRHVIMCNQLSSKSEEDRVLGLVRHVGSRVPVVNVYDLYAPGSRRDRTRRGDYDAQADDLRAQDIVLWWAVLTWRPDGAIGCRPVPSRELLGLS</sequence>
<gene>
    <name evidence="2" type="ORF">PgNI_11979</name>
</gene>
<accession>A0A6P8AQK1</accession>
<dbReference type="InterPro" id="IPR027417">
    <property type="entry name" value="P-loop_NTPase"/>
</dbReference>
<dbReference type="GeneID" id="41966842"/>
<dbReference type="SUPFAM" id="SSF52540">
    <property type="entry name" value="P-loop containing nucleoside triphosphate hydrolases"/>
    <property type="match status" value="1"/>
</dbReference>
<organism evidence="1 2">
    <name type="scientific">Pyricularia grisea</name>
    <name type="common">Crabgrass-specific blast fungus</name>
    <name type="synonym">Magnaporthe grisea</name>
    <dbReference type="NCBI Taxonomy" id="148305"/>
    <lineage>
        <taxon>Eukaryota</taxon>
        <taxon>Fungi</taxon>
        <taxon>Dikarya</taxon>
        <taxon>Ascomycota</taxon>
        <taxon>Pezizomycotina</taxon>
        <taxon>Sordariomycetes</taxon>
        <taxon>Sordariomycetidae</taxon>
        <taxon>Magnaporthales</taxon>
        <taxon>Pyriculariaceae</taxon>
        <taxon>Pyricularia</taxon>
    </lineage>
</organism>
<keyword evidence="1" id="KW-1185">Reference proteome</keyword>
<dbReference type="Gene3D" id="3.40.50.300">
    <property type="entry name" value="P-loop containing nucleotide triphosphate hydrolases"/>
    <property type="match status" value="1"/>
</dbReference>
<reference evidence="2" key="2">
    <citation type="submission" date="2019-10" db="EMBL/GenBank/DDBJ databases">
        <authorList>
            <consortium name="NCBI Genome Project"/>
        </authorList>
    </citation>
    <scope>NUCLEOTIDE SEQUENCE</scope>
    <source>
        <strain evidence="2">NI907</strain>
    </source>
</reference>
<reference evidence="2" key="1">
    <citation type="journal article" date="2019" name="Mol. Biol. Evol.">
        <title>Blast fungal genomes show frequent chromosomal changes, gene gains and losses, and effector gene turnover.</title>
        <authorList>
            <person name="Gomez Luciano L.B."/>
            <person name="Jason Tsai I."/>
            <person name="Chuma I."/>
            <person name="Tosa Y."/>
            <person name="Chen Y.H."/>
            <person name="Li J.Y."/>
            <person name="Li M.Y."/>
            <person name="Jade Lu M.Y."/>
            <person name="Nakayashiki H."/>
            <person name="Li W.H."/>
        </authorList>
    </citation>
    <scope>NUCLEOTIDE SEQUENCE</scope>
    <source>
        <strain evidence="2">NI907</strain>
    </source>
</reference>
<protein>
    <recommendedName>
        <fullName evidence="3">Helicase ATP-binding domain-containing protein</fullName>
    </recommendedName>
</protein>
<dbReference type="RefSeq" id="XP_030977178.1">
    <property type="nucleotide sequence ID" value="XM_031131937.1"/>
</dbReference>
<reference evidence="2" key="3">
    <citation type="submission" date="2025-08" db="UniProtKB">
        <authorList>
            <consortium name="RefSeq"/>
        </authorList>
    </citation>
    <scope>IDENTIFICATION</scope>
    <source>
        <strain evidence="2">NI907</strain>
    </source>
</reference>
<proteinExistence type="predicted"/>